<dbReference type="OrthoDB" id="1121502at2"/>
<keyword evidence="2" id="KW-1185">Reference proteome</keyword>
<accession>A0A1Q5P8Y4</accession>
<evidence type="ECO:0000313" key="2">
    <source>
        <dbReference type="Proteomes" id="UP000186551"/>
    </source>
</evidence>
<organism evidence="1 2">
    <name type="scientific">Pontibacter flavimaris</name>
    <dbReference type="NCBI Taxonomy" id="1797110"/>
    <lineage>
        <taxon>Bacteria</taxon>
        <taxon>Pseudomonadati</taxon>
        <taxon>Bacteroidota</taxon>
        <taxon>Cytophagia</taxon>
        <taxon>Cytophagales</taxon>
        <taxon>Hymenobacteraceae</taxon>
        <taxon>Pontibacter</taxon>
    </lineage>
</organism>
<dbReference type="RefSeq" id="WP_073854721.1">
    <property type="nucleotide sequence ID" value="NZ_LVWA01000012.1"/>
</dbReference>
<dbReference type="Gene3D" id="3.10.450.360">
    <property type="match status" value="1"/>
</dbReference>
<dbReference type="AlphaFoldDB" id="A0A1Q5P8Y4"/>
<comment type="caution">
    <text evidence="1">The sequence shown here is derived from an EMBL/GenBank/DDBJ whole genome shotgun (WGS) entry which is preliminary data.</text>
</comment>
<protein>
    <recommendedName>
        <fullName evidence="3">PepSY domain-containing protein</fullName>
    </recommendedName>
</protein>
<reference evidence="1 2" key="1">
    <citation type="submission" date="2016-03" db="EMBL/GenBank/DDBJ databases">
        <title>Genome sequence of Pontibacter sp. nov., of the family cytophagaceae, isolated from marine sediment of the Yellow Sea, China.</title>
        <authorList>
            <person name="Zhang G."/>
            <person name="Zhang R."/>
        </authorList>
    </citation>
    <scope>NUCLEOTIDE SEQUENCE [LARGE SCALE GENOMIC DNA]</scope>
    <source>
        <strain evidence="1 2">S10-8</strain>
    </source>
</reference>
<gene>
    <name evidence="1" type="ORF">A3841_06030</name>
</gene>
<dbReference type="EMBL" id="LVWA01000012">
    <property type="protein sequence ID" value="OKL38696.1"/>
    <property type="molecule type" value="Genomic_DNA"/>
</dbReference>
<dbReference type="Proteomes" id="UP000186551">
    <property type="component" value="Unassembled WGS sequence"/>
</dbReference>
<evidence type="ECO:0000313" key="1">
    <source>
        <dbReference type="EMBL" id="OKL38696.1"/>
    </source>
</evidence>
<dbReference type="SUPFAM" id="SSF160574">
    <property type="entry name" value="BT0923-like"/>
    <property type="match status" value="1"/>
</dbReference>
<proteinExistence type="predicted"/>
<evidence type="ECO:0008006" key="3">
    <source>
        <dbReference type="Google" id="ProtNLM"/>
    </source>
</evidence>
<name>A0A1Q5P8Y4_9BACT</name>
<sequence>MRDAISQQYAGRTIEEAKTVEKDGKTMYKTKLDGDGEVLKVNFNADGTVVKEKDKDKKKH</sequence>